<evidence type="ECO:0000313" key="5">
    <source>
        <dbReference type="Proteomes" id="UP000238288"/>
    </source>
</evidence>
<feature type="chain" id="PRO_5014373655" description="HupE/UreJ family protein" evidence="2">
    <location>
        <begin position="23"/>
        <end position="366"/>
    </location>
</feature>
<protein>
    <recommendedName>
        <fullName evidence="7">HupE/UreJ family protein</fullName>
    </recommendedName>
</protein>
<dbReference type="Pfam" id="PF20420">
    <property type="entry name" value="DUF6702"/>
    <property type="match status" value="1"/>
</dbReference>
<evidence type="ECO:0000313" key="4">
    <source>
        <dbReference type="EMBL" id="SOU42947.1"/>
    </source>
</evidence>
<evidence type="ECO:0000256" key="2">
    <source>
        <dbReference type="SAM" id="SignalP"/>
    </source>
</evidence>
<keyword evidence="6" id="KW-1185">Reference proteome</keyword>
<dbReference type="RefSeq" id="WP_104644013.1">
    <property type="nucleotide sequence ID" value="NZ_AQGW01000025.1"/>
</dbReference>
<feature type="transmembrane region" description="Helical" evidence="1">
    <location>
        <begin position="254"/>
        <end position="271"/>
    </location>
</feature>
<dbReference type="EMBL" id="LT965929">
    <property type="protein sequence ID" value="SOU42947.1"/>
    <property type="molecule type" value="Genomic_DNA"/>
</dbReference>
<keyword evidence="1" id="KW-0472">Membrane</keyword>
<dbReference type="InterPro" id="IPR018247">
    <property type="entry name" value="EF_Hand_1_Ca_BS"/>
</dbReference>
<evidence type="ECO:0000313" key="6">
    <source>
        <dbReference type="Proteomes" id="UP000615003"/>
    </source>
</evidence>
<proteinExistence type="predicted"/>
<feature type="transmembrane region" description="Helical" evidence="1">
    <location>
        <begin position="184"/>
        <end position="205"/>
    </location>
</feature>
<evidence type="ECO:0000313" key="3">
    <source>
        <dbReference type="EMBL" id="MBE0384564.1"/>
    </source>
</evidence>
<evidence type="ECO:0000256" key="1">
    <source>
        <dbReference type="SAM" id="Phobius"/>
    </source>
</evidence>
<reference evidence="3 6" key="1">
    <citation type="submission" date="2015-06" db="EMBL/GenBank/DDBJ databases">
        <title>Genome sequence of Pseudoalteromonas carrageenovora.</title>
        <authorList>
            <person name="Xie B.-B."/>
            <person name="Rong J.-C."/>
            <person name="Qin Q.-L."/>
            <person name="Zhang Y.-Z."/>
        </authorList>
    </citation>
    <scope>NUCLEOTIDE SEQUENCE [LARGE SCALE GENOMIC DNA]</scope>
    <source>
        <strain evidence="3 6">IAM 12662</strain>
    </source>
</reference>
<organism evidence="4 5">
    <name type="scientific">Pseudoalteromonas carrageenovora IAM 12662</name>
    <dbReference type="NCBI Taxonomy" id="1314868"/>
    <lineage>
        <taxon>Bacteria</taxon>
        <taxon>Pseudomonadati</taxon>
        <taxon>Pseudomonadota</taxon>
        <taxon>Gammaproteobacteria</taxon>
        <taxon>Alteromonadales</taxon>
        <taxon>Pseudoalteromonadaceae</taxon>
        <taxon>Pseudoalteromonas</taxon>
    </lineage>
</organism>
<name>A0A2K4XF63_PSEVC</name>
<feature type="transmembrane region" description="Helical" evidence="1">
    <location>
        <begin position="345"/>
        <end position="363"/>
    </location>
</feature>
<dbReference type="GeneID" id="93665654"/>
<dbReference type="Proteomes" id="UP000615003">
    <property type="component" value="Unassembled WGS sequence"/>
</dbReference>
<reference evidence="4 5" key="2">
    <citation type="submission" date="2017-11" db="EMBL/GenBank/DDBJ databases">
        <authorList>
            <person name="Han C.G."/>
        </authorList>
    </citation>
    <scope>NUCLEOTIDE SEQUENCE [LARGE SCALE GENOMIC DNA]</scope>
    <source>
        <strain evidence="5">ATCC 43555</strain>
        <strain evidence="4">ATCC43555</strain>
    </source>
</reference>
<accession>A0A2K4XF63</accession>
<evidence type="ECO:0008006" key="7">
    <source>
        <dbReference type="Google" id="ProtNLM"/>
    </source>
</evidence>
<dbReference type="Pfam" id="PF13795">
    <property type="entry name" value="HupE_UreJ_2"/>
    <property type="match status" value="1"/>
</dbReference>
<keyword evidence="2" id="KW-0732">Signal</keyword>
<feature type="transmembrane region" description="Helical" evidence="1">
    <location>
        <begin position="226"/>
        <end position="248"/>
    </location>
</feature>
<dbReference type="Proteomes" id="UP000238288">
    <property type="component" value="Chromosome PCAR9b"/>
</dbReference>
<sequence length="366" mass="41294">MKTPYLFIMTLMLCIFSMNSFAHQLSTSYITLNNNAPSNQYAGNWQINITDLEHEVALDLDKNGQISWTEIKAKRGSITRFVNDNLKVTQNDQLCLLKSEGTYQLDNHFNQPYLVIPLLFNCKNVSPITLTYSAFFNTDANHKSIVNINDVSRVFSTDDAKQTFSFEQSSYLSTFNQYVYQGVLHIWIGIDHILFLIALLLTCVLTRSNKAWQGISSKKQIIKHTAWIVTAFTLAHSITLTATAMNLVSPNSRWVELGIALSVLFAALNNVWPLVLRLGWLTFAFGLLHGMGFASVLGELGLSSDYQLLSILAFNLGVEIGQLSILLIALPVLIYARNYTWYKKWVMPMGSVAIAIIALQWSIERF</sequence>
<feature type="transmembrane region" description="Helical" evidence="1">
    <location>
        <begin position="309"/>
        <end position="333"/>
    </location>
</feature>
<dbReference type="OrthoDB" id="9808870at2"/>
<dbReference type="EMBL" id="AQGW01000025">
    <property type="protein sequence ID" value="MBE0384564.1"/>
    <property type="molecule type" value="Genomic_DNA"/>
</dbReference>
<keyword evidence="1" id="KW-1133">Transmembrane helix</keyword>
<dbReference type="InterPro" id="IPR032809">
    <property type="entry name" value="Put_HupE_UreJ"/>
</dbReference>
<keyword evidence="1" id="KW-0812">Transmembrane</keyword>
<feature type="signal peptide" evidence="2">
    <location>
        <begin position="1"/>
        <end position="22"/>
    </location>
</feature>
<dbReference type="AlphaFoldDB" id="A0A2K4XF63"/>
<dbReference type="PROSITE" id="PS00018">
    <property type="entry name" value="EF_HAND_1"/>
    <property type="match status" value="1"/>
</dbReference>
<gene>
    <name evidence="4" type="ORF">PCAR9_B0475</name>
    <name evidence="3" type="ORF">PCARR_b0560</name>
</gene>
<dbReference type="InterPro" id="IPR046525">
    <property type="entry name" value="DUF6702"/>
</dbReference>
<feature type="transmembrane region" description="Helical" evidence="1">
    <location>
        <begin position="278"/>
        <end position="297"/>
    </location>
</feature>